<keyword evidence="2" id="KW-1185">Reference proteome</keyword>
<dbReference type="RefSeq" id="WP_394836669.1">
    <property type="nucleotide sequence ID" value="NZ_CP089929.1"/>
</dbReference>
<sequence>MAFLPPSALVQAVAPFVSSALVSLPASARIGAHTARLPPVFAWGIFECRLAPDDMRVDMLFRVSRRGGGEDKLAEEWPRIEAELGPIAEFLRAWRDPNGALARSPLFWVEHDLLPGGPSAPFVQFCVDPRYPEGRAALPPAELRALAKAGVAPLLGDEPDAGPLDLLAQCAARLPENASVLHVGVMPYRGRRDLRVLAGVPIARTWEWLAAIGWPGDRAHAFDWLDLLGGHFTHASVQLDLGEAVRPTLALEFPLPRSGDDPAWKRFMAGLVARGLADVEKAESALRWIGDATGQVTGAPWLVHVQRQLDVKLVLRADGTCEAKAYLCFHPRFVLF</sequence>
<organism evidence="1 2">
    <name type="scientific">Pendulispora rubella</name>
    <dbReference type="NCBI Taxonomy" id="2741070"/>
    <lineage>
        <taxon>Bacteria</taxon>
        <taxon>Pseudomonadati</taxon>
        <taxon>Myxococcota</taxon>
        <taxon>Myxococcia</taxon>
        <taxon>Myxococcales</taxon>
        <taxon>Sorangiineae</taxon>
        <taxon>Pendulisporaceae</taxon>
        <taxon>Pendulispora</taxon>
    </lineage>
</organism>
<dbReference type="EMBL" id="CP089983">
    <property type="protein sequence ID" value="WXB07008.1"/>
    <property type="molecule type" value="Genomic_DNA"/>
</dbReference>
<reference evidence="1" key="1">
    <citation type="submission" date="2021-12" db="EMBL/GenBank/DDBJ databases">
        <title>Discovery of the Pendulisporaceae a myxobacterial family with distinct sporulation behavior and unique specialized metabolism.</title>
        <authorList>
            <person name="Garcia R."/>
            <person name="Popoff A."/>
            <person name="Bader C.D."/>
            <person name="Loehr J."/>
            <person name="Walesch S."/>
            <person name="Walt C."/>
            <person name="Boldt J."/>
            <person name="Bunk B."/>
            <person name="Haeckl F.J.F.P.J."/>
            <person name="Gunesch A.P."/>
            <person name="Birkelbach J."/>
            <person name="Nuebel U."/>
            <person name="Pietschmann T."/>
            <person name="Bach T."/>
            <person name="Mueller R."/>
        </authorList>
    </citation>
    <scope>NUCLEOTIDE SEQUENCE</scope>
    <source>
        <strain evidence="1">MSr11367</strain>
    </source>
</reference>
<dbReference type="Proteomes" id="UP001374803">
    <property type="component" value="Chromosome"/>
</dbReference>
<protein>
    <submittedName>
        <fullName evidence="1">Uncharacterized protein</fullName>
    </submittedName>
</protein>
<gene>
    <name evidence="1" type="ORF">LVJ94_07150</name>
</gene>
<evidence type="ECO:0000313" key="1">
    <source>
        <dbReference type="EMBL" id="WXB07008.1"/>
    </source>
</evidence>
<proteinExistence type="predicted"/>
<accession>A0ABZ2L7Z5</accession>
<name>A0ABZ2L7Z5_9BACT</name>
<evidence type="ECO:0000313" key="2">
    <source>
        <dbReference type="Proteomes" id="UP001374803"/>
    </source>
</evidence>